<evidence type="ECO:0000259" key="2">
    <source>
        <dbReference type="Pfam" id="PF01370"/>
    </source>
</evidence>
<dbReference type="SUPFAM" id="SSF51182">
    <property type="entry name" value="RmlC-like cupins"/>
    <property type="match status" value="1"/>
</dbReference>
<dbReference type="RefSeq" id="WP_214832200.1">
    <property type="nucleotide sequence ID" value="NZ_CP183077.1"/>
</dbReference>
<evidence type="ECO:0000259" key="3">
    <source>
        <dbReference type="Pfam" id="PF14667"/>
    </source>
</evidence>
<dbReference type="Pfam" id="PF14667">
    <property type="entry name" value="Polysacc_synt_C"/>
    <property type="match status" value="1"/>
</dbReference>
<protein>
    <submittedName>
        <fullName evidence="4">NAD-dependent epimerase/dehydratase family protein</fullName>
    </submittedName>
</protein>
<evidence type="ECO:0000256" key="1">
    <source>
        <dbReference type="SAM" id="MobiDB-lite"/>
    </source>
</evidence>
<feature type="domain" description="Capsular polysaccharide assembling protein CapF C-terminal" evidence="3">
    <location>
        <begin position="255"/>
        <end position="365"/>
    </location>
</feature>
<dbReference type="CDD" id="cd07007">
    <property type="entry name" value="cupin_CapF-like_C"/>
    <property type="match status" value="1"/>
</dbReference>
<dbReference type="SUPFAM" id="SSF51735">
    <property type="entry name" value="NAD(P)-binding Rossmann-fold domains"/>
    <property type="match status" value="1"/>
</dbReference>
<dbReference type="InterPro" id="IPR050177">
    <property type="entry name" value="Lipid_A_modif_metabolic_enz"/>
</dbReference>
<dbReference type="EMBL" id="JASWER010000003">
    <property type="protein sequence ID" value="MDL5376404.1"/>
    <property type="molecule type" value="Genomic_DNA"/>
</dbReference>
<feature type="domain" description="NAD-dependent epimerase/dehydratase" evidence="2">
    <location>
        <begin position="3"/>
        <end position="188"/>
    </location>
</feature>
<dbReference type="Pfam" id="PF01370">
    <property type="entry name" value="Epimerase"/>
    <property type="match status" value="1"/>
</dbReference>
<dbReference type="Gene3D" id="3.40.50.720">
    <property type="entry name" value="NAD(P)-binding Rossmann-like Domain"/>
    <property type="match status" value="1"/>
</dbReference>
<reference evidence="4 5" key="1">
    <citation type="submission" date="2023-06" db="EMBL/GenBank/DDBJ databases">
        <title>Influencing factors and mechanism of Cr(VI) reduction by facultative anaerobic Exiguobacterium sp. PY14.</title>
        <authorList>
            <person name="Zou L."/>
        </authorList>
    </citation>
    <scope>NUCLEOTIDE SEQUENCE [LARGE SCALE GENOMIC DNA]</scope>
    <source>
        <strain evidence="4 5">PY14</strain>
    </source>
</reference>
<evidence type="ECO:0000313" key="5">
    <source>
        <dbReference type="Proteomes" id="UP001230807"/>
    </source>
</evidence>
<dbReference type="InterPro" id="IPR001509">
    <property type="entry name" value="Epimerase_deHydtase"/>
</dbReference>
<dbReference type="InterPro" id="IPR029303">
    <property type="entry name" value="CapF_C"/>
</dbReference>
<dbReference type="PANTHER" id="PTHR43245:SF55">
    <property type="entry name" value="NAD(P)-BINDING DOMAIN-CONTAINING PROTEIN"/>
    <property type="match status" value="1"/>
</dbReference>
<dbReference type="InterPro" id="IPR014710">
    <property type="entry name" value="RmlC-like_jellyroll"/>
</dbReference>
<proteinExistence type="predicted"/>
<organism evidence="4 5">
    <name type="scientific">Exiguobacterium mexicanum</name>
    <dbReference type="NCBI Taxonomy" id="340146"/>
    <lineage>
        <taxon>Bacteria</taxon>
        <taxon>Bacillati</taxon>
        <taxon>Bacillota</taxon>
        <taxon>Bacilli</taxon>
        <taxon>Bacillales</taxon>
        <taxon>Bacillales Family XII. Incertae Sedis</taxon>
        <taxon>Exiguobacterium</taxon>
    </lineage>
</organism>
<evidence type="ECO:0000313" key="4">
    <source>
        <dbReference type="EMBL" id="MDL5376404.1"/>
    </source>
</evidence>
<dbReference type="InterPro" id="IPR036291">
    <property type="entry name" value="NAD(P)-bd_dom_sf"/>
</dbReference>
<comment type="caution">
    <text evidence="4">The sequence shown here is derived from an EMBL/GenBank/DDBJ whole genome shotgun (WGS) entry which is preliminary data.</text>
</comment>
<accession>A0ABT7MMH6</accession>
<dbReference type="Proteomes" id="UP001230807">
    <property type="component" value="Unassembled WGS sequence"/>
</dbReference>
<gene>
    <name evidence="4" type="ORF">QR695_05230</name>
</gene>
<dbReference type="PANTHER" id="PTHR43245">
    <property type="entry name" value="BIFUNCTIONAL POLYMYXIN RESISTANCE PROTEIN ARNA"/>
    <property type="match status" value="1"/>
</dbReference>
<sequence>MKILVTGAAGFIGKNLVAELTARGHEVFSSTRDTSEGEFQQFYQHAEFVYHLAGVNRSEIETDFVEGNTGSTERLLETLASCENNAPIMFASSIQATRDNPYGRSKRAAENVLRQEHEKTGRTIYLFRFPNLFGKWGRPNYNSVVATFCYRVARDLPIEIHDPARTVQLAYIDDVIDALIGLLDVRGQTPAVYEEEVAVHPPIELGRIADLLQTFKDSRLSLTVPKLDDLFTKQLYSTYLSYLPVDCFAYDLKLNEDVRGSFTEFIRTPDRGQVSINVAKPGITKGNHWHHTKNEKFLVVSGEALIRFRKVGETEIHTYHVTGEMMRVLDIPTGYTHNIENIGTTDLVTVMWVNESYDPNNPDTYFMEVQDETTQSDDYRRDASRNHTPVGRHS</sequence>
<dbReference type="InterPro" id="IPR011051">
    <property type="entry name" value="RmlC_Cupin_sf"/>
</dbReference>
<dbReference type="Gene3D" id="2.60.120.10">
    <property type="entry name" value="Jelly Rolls"/>
    <property type="match status" value="1"/>
</dbReference>
<feature type="region of interest" description="Disordered" evidence="1">
    <location>
        <begin position="372"/>
        <end position="394"/>
    </location>
</feature>
<name>A0ABT7MMH6_9BACL</name>
<keyword evidence="5" id="KW-1185">Reference proteome</keyword>